<protein>
    <submittedName>
        <fullName evidence="1">Uncharacterized protein</fullName>
    </submittedName>
</protein>
<reference evidence="1 2" key="1">
    <citation type="journal article" date="2023" name="Plants (Basel)">
        <title>Bridging the Gap: Combining Genomics and Transcriptomics Approaches to Understand Stylosanthes scabra, an Orphan Legume from the Brazilian Caatinga.</title>
        <authorList>
            <person name="Ferreira-Neto J.R.C."/>
            <person name="da Silva M.D."/>
            <person name="Binneck E."/>
            <person name="de Melo N.F."/>
            <person name="da Silva R.H."/>
            <person name="de Melo A.L.T.M."/>
            <person name="Pandolfi V."/>
            <person name="Bustamante F.O."/>
            <person name="Brasileiro-Vidal A.C."/>
            <person name="Benko-Iseppon A.M."/>
        </authorList>
    </citation>
    <scope>NUCLEOTIDE SEQUENCE [LARGE SCALE GENOMIC DNA]</scope>
    <source>
        <tissue evidence="1">Leaves</tissue>
    </source>
</reference>
<accession>A0ABU6U6C0</accession>
<sequence length="156" mass="17304">MIAILASSLESQRPSRQFSALSHQKSQKEGILLSVTKAVHDRLCIQVATTTDWAYGGNSSMEKGRHREFLVQGTPNKELHLWENGQFPELAPNFLPLIGGWTEVYWGMHELEGYPISRAYLIFPASGSSPGKTICTICNWNLQNIAPNITSSSLNS</sequence>
<evidence type="ECO:0000313" key="2">
    <source>
        <dbReference type="Proteomes" id="UP001341840"/>
    </source>
</evidence>
<evidence type="ECO:0000313" key="1">
    <source>
        <dbReference type="EMBL" id="MED6156677.1"/>
    </source>
</evidence>
<organism evidence="1 2">
    <name type="scientific">Stylosanthes scabra</name>
    <dbReference type="NCBI Taxonomy" id="79078"/>
    <lineage>
        <taxon>Eukaryota</taxon>
        <taxon>Viridiplantae</taxon>
        <taxon>Streptophyta</taxon>
        <taxon>Embryophyta</taxon>
        <taxon>Tracheophyta</taxon>
        <taxon>Spermatophyta</taxon>
        <taxon>Magnoliopsida</taxon>
        <taxon>eudicotyledons</taxon>
        <taxon>Gunneridae</taxon>
        <taxon>Pentapetalae</taxon>
        <taxon>rosids</taxon>
        <taxon>fabids</taxon>
        <taxon>Fabales</taxon>
        <taxon>Fabaceae</taxon>
        <taxon>Papilionoideae</taxon>
        <taxon>50 kb inversion clade</taxon>
        <taxon>dalbergioids sensu lato</taxon>
        <taxon>Dalbergieae</taxon>
        <taxon>Pterocarpus clade</taxon>
        <taxon>Stylosanthes</taxon>
    </lineage>
</organism>
<comment type="caution">
    <text evidence="1">The sequence shown here is derived from an EMBL/GenBank/DDBJ whole genome shotgun (WGS) entry which is preliminary data.</text>
</comment>
<name>A0ABU6U6C0_9FABA</name>
<dbReference type="Proteomes" id="UP001341840">
    <property type="component" value="Unassembled WGS sequence"/>
</dbReference>
<gene>
    <name evidence="1" type="ORF">PIB30_016612</name>
</gene>
<dbReference type="EMBL" id="JASCZI010120876">
    <property type="protein sequence ID" value="MED6156677.1"/>
    <property type="molecule type" value="Genomic_DNA"/>
</dbReference>
<proteinExistence type="predicted"/>
<keyword evidence="2" id="KW-1185">Reference proteome</keyword>